<evidence type="ECO:0000313" key="3">
    <source>
        <dbReference type="EMBL" id="PAM70636.1"/>
    </source>
</evidence>
<reference evidence="3 5" key="1">
    <citation type="submission" date="2017-06" db="EMBL/GenBank/DDBJ databases">
        <title>Genome sequencing and assembly of Stenotrophomonas maltophilia DF07.</title>
        <authorList>
            <person name="Iyer R."/>
        </authorList>
    </citation>
    <scope>NUCLEOTIDE SEQUENCE [LARGE SCALE GENOMIC DNA]</scope>
    <source>
        <strain evidence="3 5">DF07</strain>
    </source>
</reference>
<dbReference type="Proteomes" id="UP000216433">
    <property type="component" value="Unassembled WGS sequence"/>
</dbReference>
<comment type="caution">
    <text evidence="2">The sequence shown here is derived from an EMBL/GenBank/DDBJ whole genome shotgun (WGS) entry which is preliminary data.</text>
</comment>
<name>A0A246IFE6_STEMA</name>
<feature type="compositionally biased region" description="Polar residues" evidence="1">
    <location>
        <begin position="50"/>
        <end position="63"/>
    </location>
</feature>
<proteinExistence type="predicted"/>
<sequence>MDGLHPHRRLLRAVGTAGHPGRAACTKVPGALSRRPHLSWLCRPHAAQSMSVTTGTHTISNGAESKMRPSLGPRM</sequence>
<organism evidence="2 4">
    <name type="scientific">Stenotrophomonas maltophilia</name>
    <name type="common">Pseudomonas maltophilia</name>
    <name type="synonym">Xanthomonas maltophilia</name>
    <dbReference type="NCBI Taxonomy" id="40324"/>
    <lineage>
        <taxon>Bacteria</taxon>
        <taxon>Pseudomonadati</taxon>
        <taxon>Pseudomonadota</taxon>
        <taxon>Gammaproteobacteria</taxon>
        <taxon>Lysobacterales</taxon>
        <taxon>Lysobacteraceae</taxon>
        <taxon>Stenotrophomonas</taxon>
        <taxon>Stenotrophomonas maltophilia group</taxon>
    </lineage>
</organism>
<dbReference type="EMBL" id="NIVX01000006">
    <property type="protein sequence ID" value="OWQ78856.1"/>
    <property type="molecule type" value="Genomic_DNA"/>
</dbReference>
<reference evidence="2 4" key="2">
    <citation type="submission" date="2017-06" db="EMBL/GenBank/DDBJ databases">
        <authorList>
            <person name="Kim H.J."/>
            <person name="Triplett B.A."/>
        </authorList>
    </citation>
    <scope>NUCLEOTIDE SEQUENCE [LARGE SCALE GENOMIC DNA]</scope>
    <source>
        <strain evidence="2 4">594</strain>
    </source>
</reference>
<dbReference type="EMBL" id="NJGC01000014">
    <property type="protein sequence ID" value="PAM70636.1"/>
    <property type="molecule type" value="Genomic_DNA"/>
</dbReference>
<evidence type="ECO:0000313" key="4">
    <source>
        <dbReference type="Proteomes" id="UP000197090"/>
    </source>
</evidence>
<accession>A0A246IFE6</accession>
<evidence type="ECO:0000256" key="1">
    <source>
        <dbReference type="SAM" id="MobiDB-lite"/>
    </source>
</evidence>
<evidence type="ECO:0000313" key="5">
    <source>
        <dbReference type="Proteomes" id="UP000216433"/>
    </source>
</evidence>
<gene>
    <name evidence="2" type="ORF">CEE63_00820</name>
    <name evidence="3" type="ORF">CEK00_12800</name>
</gene>
<feature type="region of interest" description="Disordered" evidence="1">
    <location>
        <begin position="50"/>
        <end position="75"/>
    </location>
</feature>
<dbReference type="Proteomes" id="UP000197090">
    <property type="component" value="Unassembled WGS sequence"/>
</dbReference>
<evidence type="ECO:0000313" key="2">
    <source>
        <dbReference type="EMBL" id="OWQ78856.1"/>
    </source>
</evidence>
<dbReference type="AlphaFoldDB" id="A0A246IFE6"/>
<protein>
    <submittedName>
        <fullName evidence="2">Uncharacterized protein</fullName>
    </submittedName>
</protein>